<keyword evidence="2" id="KW-0548">Nucleotidyltransferase</keyword>
<feature type="domain" description="Cytidyltransferase-like" evidence="3">
    <location>
        <begin position="76"/>
        <end position="203"/>
    </location>
</feature>
<dbReference type="InterPro" id="IPR014729">
    <property type="entry name" value="Rossmann-like_a/b/a_fold"/>
</dbReference>
<evidence type="ECO:0000259" key="3">
    <source>
        <dbReference type="Pfam" id="PF01467"/>
    </source>
</evidence>
<dbReference type="KEGG" id="ncv:NCAV_1395"/>
<dbReference type="NCBIfam" id="TIGR00125">
    <property type="entry name" value="cyt_tran_rel"/>
    <property type="match status" value="1"/>
</dbReference>
<dbReference type="InterPro" id="IPR050385">
    <property type="entry name" value="Archaeal_FAD_synthase"/>
</dbReference>
<dbReference type="PANTHER" id="PTHR43793:SF1">
    <property type="entry name" value="FAD SYNTHASE"/>
    <property type="match status" value="1"/>
</dbReference>
<sequence length="212" mass="23553">MKKGWLGMDAIDKGILASLYIEDVVKRAGIGTPINEILDHHNLYVVAEHRRRLESLGMIKDGMLTELGRSAIRVVLTGGVFDIIHPGHIHTLRAAKSLGDVLVVVIARDSTVARLKGKKPLHDEGKRRELVASIRFVDLAMIGHESDIFKTVELIKPDIIALGYDQVHEEQFISKECQRRGLKAHIVRLTSPIPDLKSSMIKAELGSSIYTI</sequence>
<reference evidence="5" key="1">
    <citation type="submission" date="2018-01" db="EMBL/GenBank/DDBJ databases">
        <authorList>
            <person name="Kerou L M."/>
        </authorList>
    </citation>
    <scope>NUCLEOTIDE SEQUENCE [LARGE SCALE GENOMIC DNA]</scope>
    <source>
        <strain evidence="5">SCU2</strain>
    </source>
</reference>
<dbReference type="Proteomes" id="UP000236248">
    <property type="component" value="Chromosome NCAV"/>
</dbReference>
<dbReference type="Pfam" id="PF01467">
    <property type="entry name" value="CTP_transf_like"/>
    <property type="match status" value="1"/>
</dbReference>
<evidence type="ECO:0000256" key="1">
    <source>
        <dbReference type="ARBA" id="ARBA00022679"/>
    </source>
</evidence>
<evidence type="ECO:0000256" key="2">
    <source>
        <dbReference type="ARBA" id="ARBA00022695"/>
    </source>
</evidence>
<organism evidence="4 5">
    <name type="scientific">Candidatus Nitrosocaldus cavascurensis</name>
    <dbReference type="NCBI Taxonomy" id="2058097"/>
    <lineage>
        <taxon>Archaea</taxon>
        <taxon>Nitrososphaerota</taxon>
        <taxon>Nitrososphaeria</taxon>
        <taxon>Candidatus Nitrosocaldales</taxon>
        <taxon>Candidatus Nitrosocaldaceae</taxon>
        <taxon>Candidatus Nitrosocaldus</taxon>
    </lineage>
</organism>
<dbReference type="AlphaFoldDB" id="A0A2K5ASE9"/>
<name>A0A2K5ASE9_9ARCH</name>
<keyword evidence="5" id="KW-1185">Reference proteome</keyword>
<dbReference type="Gene3D" id="3.40.50.620">
    <property type="entry name" value="HUPs"/>
    <property type="match status" value="1"/>
</dbReference>
<keyword evidence="1 4" id="KW-0808">Transferase</keyword>
<protein>
    <submittedName>
        <fullName evidence="4">Cytidyltransferase</fullName>
    </submittedName>
</protein>
<dbReference type="EMBL" id="LT981265">
    <property type="protein sequence ID" value="SPC34561.1"/>
    <property type="molecule type" value="Genomic_DNA"/>
</dbReference>
<gene>
    <name evidence="4" type="ORF">NCAV_1395</name>
</gene>
<dbReference type="InterPro" id="IPR004821">
    <property type="entry name" value="Cyt_trans-like"/>
</dbReference>
<dbReference type="GO" id="GO:0016779">
    <property type="term" value="F:nucleotidyltransferase activity"/>
    <property type="evidence" value="ECO:0007669"/>
    <property type="project" value="UniProtKB-KW"/>
</dbReference>
<dbReference type="SUPFAM" id="SSF52374">
    <property type="entry name" value="Nucleotidylyl transferase"/>
    <property type="match status" value="1"/>
</dbReference>
<accession>A0A2K5ASE9</accession>
<evidence type="ECO:0000313" key="5">
    <source>
        <dbReference type="Proteomes" id="UP000236248"/>
    </source>
</evidence>
<proteinExistence type="predicted"/>
<dbReference type="PANTHER" id="PTHR43793">
    <property type="entry name" value="FAD SYNTHASE"/>
    <property type="match status" value="1"/>
</dbReference>
<evidence type="ECO:0000313" key="4">
    <source>
        <dbReference type="EMBL" id="SPC34561.1"/>
    </source>
</evidence>